<sequence length="128" mass="14210">MHENKEQDRAQKLSLTSSCFSSGEEFFNGRVANPRRIETRLNKCMASTVALGEYTSLSVDLDLGAGSFVTSLSLLTAQFYNYIRKLTVKFDIDDEKQGGRSIRVESWMEARGLAGTSHHTSALLGRIS</sequence>
<comment type="caution">
    <text evidence="1">The sequence shown here is derived from an EMBL/GenBank/DDBJ whole genome shotgun (WGS) entry which is preliminary data.</text>
</comment>
<dbReference type="EMBL" id="JAWDGP010000366">
    <property type="protein sequence ID" value="KAK3801092.1"/>
    <property type="molecule type" value="Genomic_DNA"/>
</dbReference>
<dbReference type="Proteomes" id="UP001283361">
    <property type="component" value="Unassembled WGS sequence"/>
</dbReference>
<dbReference type="AlphaFoldDB" id="A0AAE1EBP1"/>
<accession>A0AAE1EBP1</accession>
<proteinExistence type="predicted"/>
<protein>
    <submittedName>
        <fullName evidence="1">Uncharacterized protein</fullName>
    </submittedName>
</protein>
<keyword evidence="2" id="KW-1185">Reference proteome</keyword>
<evidence type="ECO:0000313" key="1">
    <source>
        <dbReference type="EMBL" id="KAK3801092.1"/>
    </source>
</evidence>
<evidence type="ECO:0000313" key="2">
    <source>
        <dbReference type="Proteomes" id="UP001283361"/>
    </source>
</evidence>
<gene>
    <name evidence="1" type="ORF">RRG08_006557</name>
</gene>
<name>A0AAE1EBP1_9GAST</name>
<organism evidence="1 2">
    <name type="scientific">Elysia crispata</name>
    <name type="common">lettuce slug</name>
    <dbReference type="NCBI Taxonomy" id="231223"/>
    <lineage>
        <taxon>Eukaryota</taxon>
        <taxon>Metazoa</taxon>
        <taxon>Spiralia</taxon>
        <taxon>Lophotrochozoa</taxon>
        <taxon>Mollusca</taxon>
        <taxon>Gastropoda</taxon>
        <taxon>Heterobranchia</taxon>
        <taxon>Euthyneura</taxon>
        <taxon>Panpulmonata</taxon>
        <taxon>Sacoglossa</taxon>
        <taxon>Placobranchoidea</taxon>
        <taxon>Plakobranchidae</taxon>
        <taxon>Elysia</taxon>
    </lineage>
</organism>
<reference evidence="1" key="1">
    <citation type="journal article" date="2023" name="G3 (Bethesda)">
        <title>A reference genome for the long-term kleptoplast-retaining sea slug Elysia crispata morphotype clarki.</title>
        <authorList>
            <person name="Eastman K.E."/>
            <person name="Pendleton A.L."/>
            <person name="Shaikh M.A."/>
            <person name="Suttiyut T."/>
            <person name="Ogas R."/>
            <person name="Tomko P."/>
            <person name="Gavelis G."/>
            <person name="Widhalm J.R."/>
            <person name="Wisecaver J.H."/>
        </authorList>
    </citation>
    <scope>NUCLEOTIDE SEQUENCE</scope>
    <source>
        <strain evidence="1">ECLA1</strain>
    </source>
</reference>